<keyword evidence="3" id="KW-1185">Reference proteome</keyword>
<feature type="non-terminal residue" evidence="2">
    <location>
        <position position="1"/>
    </location>
</feature>
<organism evidence="2 3">
    <name type="scientific">Sphagnurus paluster</name>
    <dbReference type="NCBI Taxonomy" id="117069"/>
    <lineage>
        <taxon>Eukaryota</taxon>
        <taxon>Fungi</taxon>
        <taxon>Dikarya</taxon>
        <taxon>Basidiomycota</taxon>
        <taxon>Agaricomycotina</taxon>
        <taxon>Agaricomycetes</taxon>
        <taxon>Agaricomycetidae</taxon>
        <taxon>Agaricales</taxon>
        <taxon>Tricholomatineae</taxon>
        <taxon>Lyophyllaceae</taxon>
        <taxon>Sphagnurus</taxon>
    </lineage>
</organism>
<reference evidence="2" key="1">
    <citation type="submission" date="2021-02" db="EMBL/GenBank/DDBJ databases">
        <authorList>
            <person name="Nieuwenhuis M."/>
            <person name="Van De Peppel L.J.J."/>
        </authorList>
    </citation>
    <scope>NUCLEOTIDE SEQUENCE</scope>
    <source>
        <strain evidence="2">D49</strain>
    </source>
</reference>
<reference evidence="2" key="2">
    <citation type="submission" date="2021-10" db="EMBL/GenBank/DDBJ databases">
        <title>Phylogenomics reveals ancestral predisposition of the termite-cultivated fungus Termitomyces towards a domesticated lifestyle.</title>
        <authorList>
            <person name="Auxier B."/>
            <person name="Grum-Grzhimaylo A."/>
            <person name="Cardenas M.E."/>
            <person name="Lodge J.D."/>
            <person name="Laessoe T."/>
            <person name="Pedersen O."/>
            <person name="Smith M.E."/>
            <person name="Kuyper T.W."/>
            <person name="Franco-Molano E.A."/>
            <person name="Baroni T.J."/>
            <person name="Aanen D.K."/>
        </authorList>
    </citation>
    <scope>NUCLEOTIDE SEQUENCE</scope>
    <source>
        <strain evidence="2">D49</strain>
    </source>
</reference>
<comment type="caution">
    <text evidence="2">The sequence shown here is derived from an EMBL/GenBank/DDBJ whole genome shotgun (WGS) entry which is preliminary data.</text>
</comment>
<evidence type="ECO:0000313" key="3">
    <source>
        <dbReference type="Proteomes" id="UP000717328"/>
    </source>
</evidence>
<proteinExistence type="predicted"/>
<protein>
    <submittedName>
        <fullName evidence="2">Uncharacterized protein</fullName>
    </submittedName>
</protein>
<feature type="region of interest" description="Disordered" evidence="1">
    <location>
        <begin position="27"/>
        <end position="86"/>
    </location>
</feature>
<gene>
    <name evidence="2" type="ORF">H0H81_003590</name>
</gene>
<dbReference type="EMBL" id="JABCKI010006676">
    <property type="protein sequence ID" value="KAG5634057.1"/>
    <property type="molecule type" value="Genomic_DNA"/>
</dbReference>
<evidence type="ECO:0000313" key="2">
    <source>
        <dbReference type="EMBL" id="KAG5634057.1"/>
    </source>
</evidence>
<sequence length="142" mass="15093">SNKPVVKTYVTRTRPAAAVVKAEQLRGIPTLTQPTSSGARADGDIGHSSGSDSEALRRTYRDIVASRPPSPTPGSAEATPMPSPHEMAVVDKAGDTITSKLVEVNTIMMVPRTCLVPKLTLKKGLGRRSSAHEPGSEHRNSR</sequence>
<dbReference type="Proteomes" id="UP000717328">
    <property type="component" value="Unassembled WGS sequence"/>
</dbReference>
<dbReference type="AlphaFoldDB" id="A0A9P7FRW8"/>
<name>A0A9P7FRW8_9AGAR</name>
<evidence type="ECO:0000256" key="1">
    <source>
        <dbReference type="SAM" id="MobiDB-lite"/>
    </source>
</evidence>
<accession>A0A9P7FRW8</accession>